<dbReference type="InterPro" id="IPR011871">
    <property type="entry name" value="Fib_succ_major"/>
</dbReference>
<gene>
    <name evidence="2" type="ORF">UFOVP618_24</name>
</gene>
<protein>
    <submittedName>
        <fullName evidence="2">Fibrobacter succinogenes major paralogous domain</fullName>
    </submittedName>
</protein>
<reference evidence="2" key="1">
    <citation type="submission" date="2020-04" db="EMBL/GenBank/DDBJ databases">
        <authorList>
            <person name="Chiriac C."/>
            <person name="Salcher M."/>
            <person name="Ghai R."/>
            <person name="Kavagutti S V."/>
        </authorList>
    </citation>
    <scope>NUCLEOTIDE SEQUENCE</scope>
</reference>
<dbReference type="NCBIfam" id="TIGR02145">
    <property type="entry name" value="Fib_succ_major"/>
    <property type="match status" value="1"/>
</dbReference>
<proteinExistence type="predicted"/>
<dbReference type="EMBL" id="LR796587">
    <property type="protein sequence ID" value="CAB4152713.1"/>
    <property type="molecule type" value="Genomic_DNA"/>
</dbReference>
<sequence length="375" mass="41375">MIVLEPISTSQVFNVIQRDSVTAGNKLQITDEETNISRVIDLVTTTTECQVNTTFGYLYNWYTAVDTKKIANPTGGNGQTNTWRVPSTTDFTTLATYLGGDSVAGGKLKKTGTVEGLNGCWYAPNTSATNLYDFDSIPSGFRRDTTGEFINAGYTSSYWTSTINFEPNAFYATMYHNNDDIVITSSNYKFGLSIRLVRNATAGEQLLSDGTNSVDNPTILQSYIGNDGKIYKTTKIGTQIWIAQDLLETKFNDSSNIPEVATNGTWSGLTTAARSTYTGYSSDLLDCATITTDCVVTETITTITNGDYYDTIALTIDPALKEGHTYKAVIYYNTIDNYTWKGKIFCTAQDDVRDYSVNTGRYTENTTTNQFILND</sequence>
<evidence type="ECO:0000259" key="1">
    <source>
        <dbReference type="Pfam" id="PF09603"/>
    </source>
</evidence>
<feature type="domain" description="Fibrobacter succinogenes major paralogous" evidence="1">
    <location>
        <begin position="45"/>
        <end position="198"/>
    </location>
</feature>
<dbReference type="Pfam" id="PF09603">
    <property type="entry name" value="Fib_succ_major"/>
    <property type="match status" value="1"/>
</dbReference>
<accession>A0A6J5N676</accession>
<name>A0A6J5N676_9CAUD</name>
<organism evidence="2">
    <name type="scientific">uncultured Caudovirales phage</name>
    <dbReference type="NCBI Taxonomy" id="2100421"/>
    <lineage>
        <taxon>Viruses</taxon>
        <taxon>Duplodnaviria</taxon>
        <taxon>Heunggongvirae</taxon>
        <taxon>Uroviricota</taxon>
        <taxon>Caudoviricetes</taxon>
        <taxon>Peduoviridae</taxon>
        <taxon>Maltschvirus</taxon>
        <taxon>Maltschvirus maltsch</taxon>
    </lineage>
</organism>
<evidence type="ECO:0000313" key="2">
    <source>
        <dbReference type="EMBL" id="CAB4152713.1"/>
    </source>
</evidence>